<protein>
    <recommendedName>
        <fullName evidence="5">Probable glycine dehydrogenase (decarboxylating) subunit 2</fullName>
        <ecNumber evidence="5">1.4.4.2</ecNumber>
    </recommendedName>
    <alternativeName>
        <fullName evidence="5">Glycine cleavage system P-protein subunit 2</fullName>
    </alternativeName>
    <alternativeName>
        <fullName evidence="5">Glycine decarboxylase subunit 2</fullName>
    </alternativeName>
    <alternativeName>
        <fullName evidence="5">Glycine dehydrogenase (aminomethyl-transferring) subunit 2</fullName>
    </alternativeName>
</protein>
<dbReference type="HAMAP" id="MF_00713">
    <property type="entry name" value="GcvPB"/>
    <property type="match status" value="1"/>
</dbReference>
<comment type="caution">
    <text evidence="7">The sequence shown here is derived from an EMBL/GenBank/DDBJ whole genome shotgun (WGS) entry which is preliminary data.</text>
</comment>
<comment type="catalytic activity">
    <reaction evidence="4 5">
        <text>N(6)-[(R)-lipoyl]-L-lysyl-[glycine-cleavage complex H protein] + glycine + H(+) = N(6)-[(R)-S(8)-aminomethyldihydrolipoyl]-L-lysyl-[glycine-cleavage complex H protein] + CO2</text>
        <dbReference type="Rhea" id="RHEA:24304"/>
        <dbReference type="Rhea" id="RHEA-COMP:10494"/>
        <dbReference type="Rhea" id="RHEA-COMP:10495"/>
        <dbReference type="ChEBI" id="CHEBI:15378"/>
        <dbReference type="ChEBI" id="CHEBI:16526"/>
        <dbReference type="ChEBI" id="CHEBI:57305"/>
        <dbReference type="ChEBI" id="CHEBI:83099"/>
        <dbReference type="ChEBI" id="CHEBI:83143"/>
        <dbReference type="EC" id="1.4.4.2"/>
    </reaction>
</comment>
<dbReference type="InterPro" id="IPR049316">
    <property type="entry name" value="GDC-P_C"/>
</dbReference>
<comment type="function">
    <text evidence="1 5">The glycine cleavage system catalyzes the degradation of glycine. The P protein binds the alpha-amino group of glycine through its pyridoxal phosphate cofactor; CO(2) is released and the remaining methylamine moiety is then transferred to the lipoamide cofactor of the H protein.</text>
</comment>
<name>A0ABT1RQZ1_9FIRM</name>
<accession>A0ABT1RQZ1</accession>
<dbReference type="RefSeq" id="WP_256132799.1">
    <property type="nucleotide sequence ID" value="NZ_JANFXK010000014.1"/>
</dbReference>
<sequence>MDLIFEKSTSGRRLSVLPVCDVEEVSFSPDRCRTKALRLPQMSETEISRHYSRLAERAYGVNDGFYPLGSCTMKYNPKVNETVAAYKELTDIHPLQPEDSVQGWMEILDSAEEYLCGITGMDAVSFQPAAGAHGEFTGLLLIKAYHTANHDTKRNKILVPDSSHGTNPASGAMCGYEVISVPSNEDGGLDLEQLAAMAGEDTAGLMLTNPNTLGIFDKDILKITEIIHEAGGLCYYDGANLNAIMGIVRPGDMGFDVMHMNLHKTFSTPHGGGGPGSGPVACKEFLAQYLPGKRVSKTEGANGGQYCFASPERSFGSVGMFYGNALVVAKALAYLLVLGREGVPYTAKNAVLNAKYMKAKLEDVYSIPYSEACMHEFVISAEDLKRETDVTAMDVAKAMIDYGIHPPTVYFPLIVKEALMIEPTETETRETLDEAISILRKIREEAYENPEKLAGAPHKAAIKRPDEVTAARHPLVRYSFAECENDD</sequence>
<dbReference type="Gene3D" id="3.40.640.10">
    <property type="entry name" value="Type I PLP-dependent aspartate aminotransferase-like (Major domain)"/>
    <property type="match status" value="1"/>
</dbReference>
<evidence type="ECO:0000256" key="2">
    <source>
        <dbReference type="ARBA" id="ARBA00022898"/>
    </source>
</evidence>
<keyword evidence="2 5" id="KW-0663">Pyridoxal phosphate</keyword>
<keyword evidence="8" id="KW-1185">Reference proteome</keyword>
<evidence type="ECO:0000256" key="5">
    <source>
        <dbReference type="HAMAP-Rule" id="MF_00713"/>
    </source>
</evidence>
<dbReference type="Proteomes" id="UP001524502">
    <property type="component" value="Unassembled WGS sequence"/>
</dbReference>
<evidence type="ECO:0000256" key="4">
    <source>
        <dbReference type="ARBA" id="ARBA00049026"/>
    </source>
</evidence>
<dbReference type="InterPro" id="IPR020581">
    <property type="entry name" value="GDC_P"/>
</dbReference>
<feature type="domain" description="Glycine dehydrogenase C-terminal" evidence="6">
    <location>
        <begin position="347"/>
        <end position="448"/>
    </location>
</feature>
<dbReference type="InterPro" id="IPR015424">
    <property type="entry name" value="PyrdxlP-dep_Trfase"/>
</dbReference>
<feature type="modified residue" description="N6-(pyridoxal phosphate)lysine" evidence="5">
    <location>
        <position position="264"/>
    </location>
</feature>
<dbReference type="EC" id="1.4.4.2" evidence="5"/>
<dbReference type="InterPro" id="IPR015422">
    <property type="entry name" value="PyrdxlP-dep_Trfase_small"/>
</dbReference>
<reference evidence="7 8" key="1">
    <citation type="submission" date="2022-06" db="EMBL/GenBank/DDBJ databases">
        <title>Isolation of gut microbiota from human fecal samples.</title>
        <authorList>
            <person name="Pamer E.G."/>
            <person name="Barat B."/>
            <person name="Waligurski E."/>
            <person name="Medina S."/>
            <person name="Paddock L."/>
            <person name="Mostad J."/>
        </authorList>
    </citation>
    <scope>NUCLEOTIDE SEQUENCE [LARGE SCALE GENOMIC DNA]</scope>
    <source>
        <strain evidence="7 8">SL.3.17</strain>
    </source>
</reference>
<evidence type="ECO:0000313" key="8">
    <source>
        <dbReference type="Proteomes" id="UP001524502"/>
    </source>
</evidence>
<dbReference type="NCBIfam" id="NF003346">
    <property type="entry name" value="PRK04366.1"/>
    <property type="match status" value="1"/>
</dbReference>
<comment type="cofactor">
    <cofactor evidence="5">
        <name>pyridoxal 5'-phosphate</name>
        <dbReference type="ChEBI" id="CHEBI:597326"/>
    </cofactor>
</comment>
<dbReference type="Gene3D" id="3.90.1150.10">
    <property type="entry name" value="Aspartate Aminotransferase, domain 1"/>
    <property type="match status" value="1"/>
</dbReference>
<evidence type="ECO:0000313" key="7">
    <source>
        <dbReference type="EMBL" id="MCQ4637612.1"/>
    </source>
</evidence>
<dbReference type="PANTHER" id="PTHR11773">
    <property type="entry name" value="GLYCINE DEHYDROGENASE, DECARBOXYLATING"/>
    <property type="match status" value="1"/>
</dbReference>
<dbReference type="Pfam" id="PF21478">
    <property type="entry name" value="GcvP2_C"/>
    <property type="match status" value="1"/>
</dbReference>
<organism evidence="7 8">
    <name type="scientific">Anaerovorax odorimutans</name>
    <dbReference type="NCBI Taxonomy" id="109327"/>
    <lineage>
        <taxon>Bacteria</taxon>
        <taxon>Bacillati</taxon>
        <taxon>Bacillota</taxon>
        <taxon>Clostridia</taxon>
        <taxon>Peptostreptococcales</taxon>
        <taxon>Anaerovoracaceae</taxon>
        <taxon>Anaerovorax</taxon>
    </lineage>
</organism>
<gene>
    <name evidence="5 7" type="primary">gcvPB</name>
    <name evidence="7" type="ORF">NE619_12830</name>
</gene>
<dbReference type="SUPFAM" id="SSF53383">
    <property type="entry name" value="PLP-dependent transferases"/>
    <property type="match status" value="1"/>
</dbReference>
<comment type="similarity">
    <text evidence="5">Belongs to the GcvP family. C-terminal subunit subfamily.</text>
</comment>
<proteinExistence type="inferred from homology"/>
<dbReference type="InterPro" id="IPR015421">
    <property type="entry name" value="PyrdxlP-dep_Trfase_major"/>
</dbReference>
<dbReference type="PANTHER" id="PTHR11773:SF1">
    <property type="entry name" value="GLYCINE DEHYDROGENASE (DECARBOXYLATING), MITOCHONDRIAL"/>
    <property type="match status" value="1"/>
</dbReference>
<evidence type="ECO:0000256" key="1">
    <source>
        <dbReference type="ARBA" id="ARBA00003788"/>
    </source>
</evidence>
<evidence type="ECO:0000259" key="6">
    <source>
        <dbReference type="Pfam" id="PF21478"/>
    </source>
</evidence>
<evidence type="ECO:0000256" key="3">
    <source>
        <dbReference type="ARBA" id="ARBA00023002"/>
    </source>
</evidence>
<dbReference type="EMBL" id="JANFXK010000014">
    <property type="protein sequence ID" value="MCQ4637612.1"/>
    <property type="molecule type" value="Genomic_DNA"/>
</dbReference>
<keyword evidence="3 5" id="KW-0560">Oxidoreductase</keyword>
<comment type="subunit">
    <text evidence="5">The glycine cleavage system is composed of four proteins: P, T, L and H. In this organism, the P 'protein' is a heterodimer of two subunits.</text>
</comment>
<dbReference type="InterPro" id="IPR023012">
    <property type="entry name" value="GcvPB"/>
</dbReference>
<dbReference type="Gene3D" id="6.20.440.10">
    <property type="match status" value="1"/>
</dbReference>
<dbReference type="GO" id="GO:0004375">
    <property type="term" value="F:glycine dehydrogenase (decarboxylating) activity"/>
    <property type="evidence" value="ECO:0007669"/>
    <property type="project" value="UniProtKB-EC"/>
</dbReference>